<dbReference type="GO" id="GO:0005829">
    <property type="term" value="C:cytosol"/>
    <property type="evidence" value="ECO:0007669"/>
    <property type="project" value="UniProtKB-ARBA"/>
</dbReference>
<dbReference type="PANTHER" id="PTHR43364:SF15">
    <property type="entry name" value="ARYL-ALCOHOL DEHYDROGENASE AAD16-RELATED"/>
    <property type="match status" value="1"/>
</dbReference>
<dbReference type="GO" id="GO:0016491">
    <property type="term" value="F:oxidoreductase activity"/>
    <property type="evidence" value="ECO:0007669"/>
    <property type="project" value="UniProtKB-KW"/>
</dbReference>
<dbReference type="InterPro" id="IPR023210">
    <property type="entry name" value="NADP_OxRdtase_dom"/>
</dbReference>
<dbReference type="Pfam" id="PF00248">
    <property type="entry name" value="Aldo_ket_red"/>
    <property type="match status" value="1"/>
</dbReference>
<dbReference type="InterPro" id="IPR036812">
    <property type="entry name" value="NAD(P)_OxRdtase_dom_sf"/>
</dbReference>
<dbReference type="RefSeq" id="XP_058339643.1">
    <property type="nucleotide sequence ID" value="XM_058489607.1"/>
</dbReference>
<evidence type="ECO:0000313" key="3">
    <source>
        <dbReference type="EMBL" id="KAJ8654729.1"/>
    </source>
</evidence>
<sequence>MSNNNNNDATAMEYARLGKTGLRVSRICLGFMSYGDKNWNGWALNIEESLAMIKKAYDAGINFFDTADVYSNGRSEEILGKAIKQFNMPRDRIVVATKVCFPVLEGSTPVNLSPEAMSKDPQLVNRFGLSRKHIFDACDASLKRLDVDYIDLYQIHRFDQNTPIEETMEALHDLVKSGKVRYIGASSMHAWEFQKANNIAEKNGWTKFVSMQNLYNLVYREEEREVIPYSLDAGIGGIPWSPLAMGKLAGRKTKTERSENDVFQGMNRMLDADNMIVERVGEIAEKKGVSSAQVSLAWLLSKPYVTAPIVGISKEAHLHDAIASLKVKLTEEEIKYLEEPYVPKPLIPM</sequence>
<dbReference type="AlphaFoldDB" id="A0AAD7UW37"/>
<dbReference type="Proteomes" id="UP001234581">
    <property type="component" value="Unassembled WGS sequence"/>
</dbReference>
<accession>A0AAD7UW37</accession>
<name>A0AAD7UW37_9FUNG</name>
<proteinExistence type="predicted"/>
<dbReference type="PANTHER" id="PTHR43364">
    <property type="entry name" value="NADH-SPECIFIC METHYLGLYOXAL REDUCTASE-RELATED"/>
    <property type="match status" value="1"/>
</dbReference>
<dbReference type="EMBL" id="JARTCD010000057">
    <property type="protein sequence ID" value="KAJ8654729.1"/>
    <property type="molecule type" value="Genomic_DNA"/>
</dbReference>
<organism evidence="3 4">
    <name type="scientific">Lichtheimia ornata</name>
    <dbReference type="NCBI Taxonomy" id="688661"/>
    <lineage>
        <taxon>Eukaryota</taxon>
        <taxon>Fungi</taxon>
        <taxon>Fungi incertae sedis</taxon>
        <taxon>Mucoromycota</taxon>
        <taxon>Mucoromycotina</taxon>
        <taxon>Mucoromycetes</taxon>
        <taxon>Mucorales</taxon>
        <taxon>Lichtheimiaceae</taxon>
        <taxon>Lichtheimia</taxon>
    </lineage>
</organism>
<evidence type="ECO:0000256" key="1">
    <source>
        <dbReference type="ARBA" id="ARBA00023002"/>
    </source>
</evidence>
<protein>
    <recommendedName>
        <fullName evidence="2">NADP-dependent oxidoreductase domain-containing protein</fullName>
    </recommendedName>
</protein>
<reference evidence="3 4" key="1">
    <citation type="submission" date="2023-03" db="EMBL/GenBank/DDBJ databases">
        <title>Genome sequence of Lichtheimia ornata CBS 291.66.</title>
        <authorList>
            <person name="Mohabir J.T."/>
            <person name="Shea T.P."/>
            <person name="Kurbessoian T."/>
            <person name="Berby B."/>
            <person name="Fontaine J."/>
            <person name="Livny J."/>
            <person name="Gnirke A."/>
            <person name="Stajich J.E."/>
            <person name="Cuomo C.A."/>
        </authorList>
    </citation>
    <scope>NUCLEOTIDE SEQUENCE [LARGE SCALE GENOMIC DNA]</scope>
    <source>
        <strain evidence="3">CBS 291.66</strain>
    </source>
</reference>
<gene>
    <name evidence="3" type="ORF">O0I10_009620</name>
</gene>
<dbReference type="CDD" id="cd19079">
    <property type="entry name" value="AKR_EcYajO-like"/>
    <property type="match status" value="1"/>
</dbReference>
<evidence type="ECO:0000313" key="4">
    <source>
        <dbReference type="Proteomes" id="UP001234581"/>
    </source>
</evidence>
<feature type="domain" description="NADP-dependent oxidoreductase" evidence="2">
    <location>
        <begin position="26"/>
        <end position="339"/>
    </location>
</feature>
<keyword evidence="4" id="KW-1185">Reference proteome</keyword>
<evidence type="ECO:0000259" key="2">
    <source>
        <dbReference type="Pfam" id="PF00248"/>
    </source>
</evidence>
<dbReference type="Gene3D" id="3.20.20.100">
    <property type="entry name" value="NADP-dependent oxidoreductase domain"/>
    <property type="match status" value="1"/>
</dbReference>
<dbReference type="GeneID" id="83217025"/>
<keyword evidence="1" id="KW-0560">Oxidoreductase</keyword>
<dbReference type="FunFam" id="3.20.20.100:FF:000004">
    <property type="entry name" value="Oxidoreductase, aldo/keto reductase"/>
    <property type="match status" value="1"/>
</dbReference>
<dbReference type="SUPFAM" id="SSF51430">
    <property type="entry name" value="NAD(P)-linked oxidoreductase"/>
    <property type="match status" value="1"/>
</dbReference>
<comment type="caution">
    <text evidence="3">The sequence shown here is derived from an EMBL/GenBank/DDBJ whole genome shotgun (WGS) entry which is preliminary data.</text>
</comment>
<dbReference type="InterPro" id="IPR050523">
    <property type="entry name" value="AKR_Detox_Biosynth"/>
</dbReference>